<accession>A0A3D9C1J4</accession>
<dbReference type="RefSeq" id="WP_115973378.1">
    <property type="nucleotide sequence ID" value="NZ_QNVT01000033.1"/>
</dbReference>
<proteinExistence type="predicted"/>
<dbReference type="Pfam" id="PF18962">
    <property type="entry name" value="Por_Secre_tail"/>
    <property type="match status" value="1"/>
</dbReference>
<reference evidence="5" key="1">
    <citation type="submission" date="2018-06" db="EMBL/GenBank/DDBJ databases">
        <authorList>
            <person name="Lum Nde A."/>
            <person name="Hugo C."/>
        </authorList>
    </citation>
    <scope>NUCLEOTIDE SEQUENCE [LARGE SCALE GENOMIC DNA]</scope>
    <source>
        <strain evidence="5">1_F178</strain>
    </source>
</reference>
<feature type="chain" id="PRO_5017750885" description="Secretion system C-terminal sorting domain-containing protein" evidence="2">
    <location>
        <begin position="19"/>
        <end position="246"/>
    </location>
</feature>
<dbReference type="InterPro" id="IPR026444">
    <property type="entry name" value="Secre_tail"/>
</dbReference>
<feature type="domain" description="Secretion system C-terminal sorting" evidence="3">
    <location>
        <begin position="177"/>
        <end position="238"/>
    </location>
</feature>
<evidence type="ECO:0000313" key="4">
    <source>
        <dbReference type="EMBL" id="REC59743.1"/>
    </source>
</evidence>
<comment type="caution">
    <text evidence="4">The sequence shown here is derived from an EMBL/GenBank/DDBJ whole genome shotgun (WGS) entry which is preliminary data.</text>
</comment>
<evidence type="ECO:0000256" key="2">
    <source>
        <dbReference type="SAM" id="SignalP"/>
    </source>
</evidence>
<dbReference type="Proteomes" id="UP000256686">
    <property type="component" value="Unassembled WGS sequence"/>
</dbReference>
<name>A0A3D9C1J4_9FLAO</name>
<evidence type="ECO:0000313" key="5">
    <source>
        <dbReference type="Proteomes" id="UP000256686"/>
    </source>
</evidence>
<dbReference type="EMBL" id="QNVT01000033">
    <property type="protein sequence ID" value="REC59743.1"/>
    <property type="molecule type" value="Genomic_DNA"/>
</dbReference>
<organism evidence="4 5">
    <name type="scientific">Chryseobacterium pennae</name>
    <dbReference type="NCBI Taxonomy" id="2258962"/>
    <lineage>
        <taxon>Bacteria</taxon>
        <taxon>Pseudomonadati</taxon>
        <taxon>Bacteroidota</taxon>
        <taxon>Flavobacteriia</taxon>
        <taxon>Flavobacteriales</taxon>
        <taxon>Weeksellaceae</taxon>
        <taxon>Chryseobacterium group</taxon>
        <taxon>Chryseobacterium</taxon>
    </lineage>
</organism>
<sequence>MKKLLLSLTAIVGSFTHAQTQLHNIDWNLKKVVRNNITYNLPQNSEMGSPVLTFSTSPNSPSAPNALTNMMSPICGGSIWALIYDSEITASSFNVWTLGAGGGNTPNCTMPENTAFNNQYTGYFSMGTTSFNYQIIFANGVKTLIITNDAGDQAYYENGTLGTKNTYLSLSGKAIALYPNPVKEGSVHLKNAEHIEWIKVYNTEGKLILQNLSTDAKINVSNLLKGGYFMEVKSQSGISRHQFIKE</sequence>
<protein>
    <recommendedName>
        <fullName evidence="3">Secretion system C-terminal sorting domain-containing protein</fullName>
    </recommendedName>
</protein>
<gene>
    <name evidence="4" type="ORF">DRF65_24635</name>
</gene>
<dbReference type="NCBIfam" id="TIGR04183">
    <property type="entry name" value="Por_Secre_tail"/>
    <property type="match status" value="1"/>
</dbReference>
<feature type="signal peptide" evidence="2">
    <location>
        <begin position="1"/>
        <end position="18"/>
    </location>
</feature>
<evidence type="ECO:0000256" key="1">
    <source>
        <dbReference type="ARBA" id="ARBA00022729"/>
    </source>
</evidence>
<dbReference type="AlphaFoldDB" id="A0A3D9C1J4"/>
<evidence type="ECO:0000259" key="3">
    <source>
        <dbReference type="Pfam" id="PF18962"/>
    </source>
</evidence>
<keyword evidence="1 2" id="KW-0732">Signal</keyword>
<keyword evidence="5" id="KW-1185">Reference proteome</keyword>